<keyword evidence="3" id="KW-1185">Reference proteome</keyword>
<keyword evidence="1" id="KW-0732">Signal</keyword>
<evidence type="ECO:0000313" key="2">
    <source>
        <dbReference type="EMBL" id="UTW13565.1"/>
    </source>
</evidence>
<sequence length="360" mass="40141">MFIKYLRQTFACVALLWAISAGAVAVPDLYRAEINASATEIQPSERQVSEGLAQVLIKLSGDTEVADREGYPLLLDQAQELLLEYAYQSTADGGRQLRLDYDGARLDALLRELGIPGPGAQRPALLLWLVHKEAGAGEDYIAADHPAMQALMAQAQRRGLALQLPLLDLQDLQNLPPEQLWRQAADAVRRASRRYAPEAVLAGRVWYEGGYWFSEFEFSGERWEAQRFAPAGELDAQMMDVVDTVADRLLESAAPAPLQYRPQGLVLQVEGINSQGDYLALVERLRAIDGVTAVFPQLLSRERLRLHVQLDSSVERLQEALRLDSQLEPVGRSVGAESGDESLLQYRWQSREFGRRDGMQ</sequence>
<feature type="chain" id="PRO_5046643439" evidence="1">
    <location>
        <begin position="24"/>
        <end position="360"/>
    </location>
</feature>
<protein>
    <submittedName>
        <fullName evidence="2">DUF2066 domain-containing protein</fullName>
    </submittedName>
</protein>
<gene>
    <name evidence="2" type="ORF">KDW95_07970</name>
</gene>
<reference evidence="2" key="1">
    <citation type="submission" date="2021-04" db="EMBL/GenBank/DDBJ databases">
        <title>Oceanospirillales bacteria with DddD are important DMSP degraders in coastal seawater.</title>
        <authorList>
            <person name="Liu J."/>
        </authorList>
    </citation>
    <scope>NUCLEOTIDE SEQUENCE</scope>
    <source>
        <strain evidence="2">D13-1</strain>
    </source>
</reference>
<organism evidence="2 3">
    <name type="scientific">Marinobacterium rhizophilum</name>
    <dbReference type="NCBI Taxonomy" id="420402"/>
    <lineage>
        <taxon>Bacteria</taxon>
        <taxon>Pseudomonadati</taxon>
        <taxon>Pseudomonadota</taxon>
        <taxon>Gammaproteobacteria</taxon>
        <taxon>Oceanospirillales</taxon>
        <taxon>Oceanospirillaceae</taxon>
        <taxon>Marinobacterium</taxon>
    </lineage>
</organism>
<dbReference type="InterPro" id="IPR018642">
    <property type="entry name" value="DUF2066"/>
</dbReference>
<name>A0ABY5HQW0_9GAMM</name>
<accession>A0ABY5HQW0</accession>
<dbReference type="Pfam" id="PF09839">
    <property type="entry name" value="DUF2066"/>
    <property type="match status" value="1"/>
</dbReference>
<feature type="signal peptide" evidence="1">
    <location>
        <begin position="1"/>
        <end position="23"/>
    </location>
</feature>
<dbReference type="EMBL" id="CP073347">
    <property type="protein sequence ID" value="UTW13565.1"/>
    <property type="molecule type" value="Genomic_DNA"/>
</dbReference>
<dbReference type="Proteomes" id="UP001058461">
    <property type="component" value="Chromosome"/>
</dbReference>
<dbReference type="RefSeq" id="WP_255855757.1">
    <property type="nucleotide sequence ID" value="NZ_CP073347.1"/>
</dbReference>
<proteinExistence type="predicted"/>
<evidence type="ECO:0000256" key="1">
    <source>
        <dbReference type="SAM" id="SignalP"/>
    </source>
</evidence>
<evidence type="ECO:0000313" key="3">
    <source>
        <dbReference type="Proteomes" id="UP001058461"/>
    </source>
</evidence>